<organism evidence="2 3">
    <name type="scientific">Adineta ricciae</name>
    <name type="common">Rotifer</name>
    <dbReference type="NCBI Taxonomy" id="249248"/>
    <lineage>
        <taxon>Eukaryota</taxon>
        <taxon>Metazoa</taxon>
        <taxon>Spiralia</taxon>
        <taxon>Gnathifera</taxon>
        <taxon>Rotifera</taxon>
        <taxon>Eurotatoria</taxon>
        <taxon>Bdelloidea</taxon>
        <taxon>Adinetida</taxon>
        <taxon>Adinetidae</taxon>
        <taxon>Adineta</taxon>
    </lineage>
</organism>
<evidence type="ECO:0000313" key="3">
    <source>
        <dbReference type="Proteomes" id="UP000663828"/>
    </source>
</evidence>
<keyword evidence="3" id="KW-1185">Reference proteome</keyword>
<protein>
    <submittedName>
        <fullName evidence="2">Uncharacterized protein</fullName>
    </submittedName>
</protein>
<sequence>MSQHHDELRSHFELLISTQKEAKEAFNTVESTWQTNREHPCLTDIDRWEEEIISRVQQIAAKARITTHEMVTKHLSDIRRRLDQLAFDMEQRQQEGNYLDNDIAGVRNQLEQLSSDIDHAHERVRLDISGTNKINWNSLLYVTSKKKFLEKHLSSSELSVEQGNSPQEKIWMNLRRLLKNKYVTNSESHSRQSSFRQSTTATFEPIALTSYGSSNVQQHVKSKLDSASTDNSSPNPFSNDDPFKYVAFTTTDYDQFLPQASDA</sequence>
<evidence type="ECO:0000313" key="2">
    <source>
        <dbReference type="EMBL" id="CAF0762040.1"/>
    </source>
</evidence>
<dbReference type="EMBL" id="CAJNOR010000028">
    <property type="protein sequence ID" value="CAF0762040.1"/>
    <property type="molecule type" value="Genomic_DNA"/>
</dbReference>
<name>A0A813Q4Q8_ADIRI</name>
<feature type="compositionally biased region" description="Polar residues" evidence="1">
    <location>
        <begin position="221"/>
        <end position="238"/>
    </location>
</feature>
<dbReference type="AlphaFoldDB" id="A0A813Q4Q8"/>
<comment type="caution">
    <text evidence="2">The sequence shown here is derived from an EMBL/GenBank/DDBJ whole genome shotgun (WGS) entry which is preliminary data.</text>
</comment>
<accession>A0A813Q4Q8</accession>
<dbReference type="Proteomes" id="UP000663828">
    <property type="component" value="Unassembled WGS sequence"/>
</dbReference>
<feature type="region of interest" description="Disordered" evidence="1">
    <location>
        <begin position="221"/>
        <end position="242"/>
    </location>
</feature>
<proteinExistence type="predicted"/>
<gene>
    <name evidence="2" type="ORF">XAT740_LOCUS989</name>
</gene>
<evidence type="ECO:0000256" key="1">
    <source>
        <dbReference type="SAM" id="MobiDB-lite"/>
    </source>
</evidence>
<reference evidence="2" key="1">
    <citation type="submission" date="2021-02" db="EMBL/GenBank/DDBJ databases">
        <authorList>
            <person name="Nowell W R."/>
        </authorList>
    </citation>
    <scope>NUCLEOTIDE SEQUENCE</scope>
</reference>